<evidence type="ECO:0000256" key="5">
    <source>
        <dbReference type="ARBA" id="ARBA00022842"/>
    </source>
</evidence>
<protein>
    <submittedName>
        <fullName evidence="8">Uncharacterized protein</fullName>
    </submittedName>
</protein>
<sequence length="302" mass="33651">MHVESVLPLASYHFDGDGKCLRPLVILCWAKAINFILKETSPKVIENQKKVAQVAEMVHGTCLYHDDVIDDAIKRRAKPTINFLCGQKKSIWAGDFVLGRALETISQISNNKVCILLTRMIQNVVTGELMQLDAGATEEERFSQYIDKTFKKTASVFAYPCQAVLVLAGADATLQTTAFEFGRQLGIAYQLVDGITDFPAIASTEYGKELAVDLNQGLANMPVLFAAQQFPELNPMILRHFKEPGDVATAYNLILKSDGLQRTEELAIQYYGDAMDKIAQLPQSPYQEMLFTVTHQLLNKIK</sequence>
<keyword evidence="5" id="KW-0460">Magnesium</keyword>
<dbReference type="OMA" id="CWAKAIN"/>
<dbReference type="InParanoid" id="E9G9A8"/>
<dbReference type="GO" id="GO:0032476">
    <property type="term" value="C:polyprenyl diphosphate synthase complex"/>
    <property type="evidence" value="ECO:0000318"/>
    <property type="project" value="GO_Central"/>
</dbReference>
<dbReference type="GO" id="GO:0008299">
    <property type="term" value="P:isoprenoid biosynthetic process"/>
    <property type="evidence" value="ECO:0000318"/>
    <property type="project" value="GO_Central"/>
</dbReference>
<keyword evidence="3 7" id="KW-0808">Transferase</keyword>
<dbReference type="OrthoDB" id="9927103at2759"/>
<dbReference type="PhylomeDB" id="E9G9A8"/>
<dbReference type="GO" id="GO:0042811">
    <property type="term" value="P:pheromone biosynthetic process"/>
    <property type="evidence" value="ECO:0007669"/>
    <property type="project" value="UniProtKB-ARBA"/>
</dbReference>
<dbReference type="PANTHER" id="PTHR12001:SF69">
    <property type="entry name" value="ALL TRANS-POLYPRENYL-DIPHOSPHATE SYNTHASE PDSS1"/>
    <property type="match status" value="1"/>
</dbReference>
<dbReference type="AlphaFoldDB" id="E9G9A8"/>
<dbReference type="KEGG" id="dpx:DAPPUDRAFT_47316"/>
<keyword evidence="4" id="KW-0479">Metal-binding</keyword>
<evidence type="ECO:0000313" key="8">
    <source>
        <dbReference type="EMBL" id="EFX84116.1"/>
    </source>
</evidence>
<dbReference type="eggNOG" id="KOG0776">
    <property type="taxonomic scope" value="Eukaryota"/>
</dbReference>
<dbReference type="Gene3D" id="1.10.600.10">
    <property type="entry name" value="Farnesyl Diphosphate Synthase"/>
    <property type="match status" value="1"/>
</dbReference>
<evidence type="ECO:0000256" key="2">
    <source>
        <dbReference type="ARBA" id="ARBA00006706"/>
    </source>
</evidence>
<reference evidence="8 9" key="1">
    <citation type="journal article" date="2011" name="Science">
        <title>The ecoresponsive genome of Daphnia pulex.</title>
        <authorList>
            <person name="Colbourne J.K."/>
            <person name="Pfrender M.E."/>
            <person name="Gilbert D."/>
            <person name="Thomas W.K."/>
            <person name="Tucker A."/>
            <person name="Oakley T.H."/>
            <person name="Tokishita S."/>
            <person name="Aerts A."/>
            <person name="Arnold G.J."/>
            <person name="Basu M.K."/>
            <person name="Bauer D.J."/>
            <person name="Caceres C.E."/>
            <person name="Carmel L."/>
            <person name="Casola C."/>
            <person name="Choi J.H."/>
            <person name="Detter J.C."/>
            <person name="Dong Q."/>
            <person name="Dusheyko S."/>
            <person name="Eads B.D."/>
            <person name="Frohlich T."/>
            <person name="Geiler-Samerotte K.A."/>
            <person name="Gerlach D."/>
            <person name="Hatcher P."/>
            <person name="Jogdeo S."/>
            <person name="Krijgsveld J."/>
            <person name="Kriventseva E.V."/>
            <person name="Kultz D."/>
            <person name="Laforsch C."/>
            <person name="Lindquist E."/>
            <person name="Lopez J."/>
            <person name="Manak J.R."/>
            <person name="Muller J."/>
            <person name="Pangilinan J."/>
            <person name="Patwardhan R.P."/>
            <person name="Pitluck S."/>
            <person name="Pritham E.J."/>
            <person name="Rechtsteiner A."/>
            <person name="Rho M."/>
            <person name="Rogozin I.B."/>
            <person name="Sakarya O."/>
            <person name="Salamov A."/>
            <person name="Schaack S."/>
            <person name="Shapiro H."/>
            <person name="Shiga Y."/>
            <person name="Skalitzky C."/>
            <person name="Smith Z."/>
            <person name="Souvorov A."/>
            <person name="Sung W."/>
            <person name="Tang Z."/>
            <person name="Tsuchiya D."/>
            <person name="Tu H."/>
            <person name="Vos H."/>
            <person name="Wang M."/>
            <person name="Wolf Y.I."/>
            <person name="Yamagata H."/>
            <person name="Yamada T."/>
            <person name="Ye Y."/>
            <person name="Shaw J.R."/>
            <person name="Andrews J."/>
            <person name="Crease T.J."/>
            <person name="Tang H."/>
            <person name="Lucas S.M."/>
            <person name="Robertson H.M."/>
            <person name="Bork P."/>
            <person name="Koonin E.V."/>
            <person name="Zdobnov E.M."/>
            <person name="Grigoriev I.V."/>
            <person name="Lynch M."/>
            <person name="Boore J.L."/>
        </authorList>
    </citation>
    <scope>NUCLEOTIDE SEQUENCE [LARGE SCALE GENOMIC DNA]</scope>
</reference>
<dbReference type="HOGENOM" id="CLU_014015_1_2_1"/>
<evidence type="ECO:0000313" key="9">
    <source>
        <dbReference type="Proteomes" id="UP000000305"/>
    </source>
</evidence>
<accession>E9G9A8</accession>
<name>E9G9A8_DAPPU</name>
<evidence type="ECO:0000256" key="4">
    <source>
        <dbReference type="ARBA" id="ARBA00022723"/>
    </source>
</evidence>
<evidence type="ECO:0000256" key="7">
    <source>
        <dbReference type="RuleBase" id="RU004466"/>
    </source>
</evidence>
<dbReference type="PANTHER" id="PTHR12001">
    <property type="entry name" value="GERANYLGERANYL PYROPHOSPHATE SYNTHASE"/>
    <property type="match status" value="1"/>
</dbReference>
<dbReference type="GO" id="GO:0005739">
    <property type="term" value="C:mitochondrion"/>
    <property type="evidence" value="ECO:0000318"/>
    <property type="project" value="GO_Central"/>
</dbReference>
<dbReference type="InterPro" id="IPR008949">
    <property type="entry name" value="Isoprenoid_synthase_dom_sf"/>
</dbReference>
<comment type="cofactor">
    <cofactor evidence="1">
        <name>Mg(2+)</name>
        <dbReference type="ChEBI" id="CHEBI:18420"/>
    </cofactor>
</comment>
<gene>
    <name evidence="8" type="ORF">DAPPUDRAFT_47316</name>
</gene>
<keyword evidence="6" id="KW-0414">Isoprene biosynthesis</keyword>
<proteinExistence type="inferred from homology"/>
<dbReference type="STRING" id="6669.E9G9A8"/>
<dbReference type="Pfam" id="PF00348">
    <property type="entry name" value="polyprenyl_synt"/>
    <property type="match status" value="1"/>
</dbReference>
<dbReference type="Proteomes" id="UP000000305">
    <property type="component" value="Unassembled WGS sequence"/>
</dbReference>
<dbReference type="GO" id="GO:0004659">
    <property type="term" value="F:prenyltransferase activity"/>
    <property type="evidence" value="ECO:0000318"/>
    <property type="project" value="GO_Central"/>
</dbReference>
<dbReference type="EMBL" id="GL732535">
    <property type="protein sequence ID" value="EFX84116.1"/>
    <property type="molecule type" value="Genomic_DNA"/>
</dbReference>
<dbReference type="SUPFAM" id="SSF48576">
    <property type="entry name" value="Terpenoid synthases"/>
    <property type="match status" value="1"/>
</dbReference>
<comment type="similarity">
    <text evidence="2 7">Belongs to the FPP/GGPP synthase family.</text>
</comment>
<evidence type="ECO:0000256" key="3">
    <source>
        <dbReference type="ARBA" id="ARBA00022679"/>
    </source>
</evidence>
<evidence type="ECO:0000256" key="1">
    <source>
        <dbReference type="ARBA" id="ARBA00001946"/>
    </source>
</evidence>
<dbReference type="InterPro" id="IPR000092">
    <property type="entry name" value="Polyprenyl_synt"/>
</dbReference>
<evidence type="ECO:0000256" key="6">
    <source>
        <dbReference type="ARBA" id="ARBA00023229"/>
    </source>
</evidence>
<dbReference type="GO" id="GO:0046872">
    <property type="term" value="F:metal ion binding"/>
    <property type="evidence" value="ECO:0007669"/>
    <property type="project" value="UniProtKB-KW"/>
</dbReference>
<dbReference type="GO" id="GO:0006744">
    <property type="term" value="P:ubiquinone biosynthetic process"/>
    <property type="evidence" value="ECO:0000318"/>
    <property type="project" value="GO_Central"/>
</dbReference>
<keyword evidence="9" id="KW-1185">Reference proteome</keyword>
<organism evidence="8 9">
    <name type="scientific">Daphnia pulex</name>
    <name type="common">Water flea</name>
    <dbReference type="NCBI Taxonomy" id="6669"/>
    <lineage>
        <taxon>Eukaryota</taxon>
        <taxon>Metazoa</taxon>
        <taxon>Ecdysozoa</taxon>
        <taxon>Arthropoda</taxon>
        <taxon>Crustacea</taxon>
        <taxon>Branchiopoda</taxon>
        <taxon>Diplostraca</taxon>
        <taxon>Cladocera</taxon>
        <taxon>Anomopoda</taxon>
        <taxon>Daphniidae</taxon>
        <taxon>Daphnia</taxon>
    </lineage>
</organism>